<keyword evidence="3" id="KW-1185">Reference proteome</keyword>
<evidence type="ECO:0000259" key="1">
    <source>
        <dbReference type="PROSITE" id="PS51186"/>
    </source>
</evidence>
<dbReference type="GO" id="GO:0016746">
    <property type="term" value="F:acyltransferase activity"/>
    <property type="evidence" value="ECO:0007669"/>
    <property type="project" value="UniProtKB-KW"/>
</dbReference>
<organism evidence="2 3">
    <name type="scientific">Oceanobacillus luteolus</name>
    <dbReference type="NCBI Taxonomy" id="1274358"/>
    <lineage>
        <taxon>Bacteria</taxon>
        <taxon>Bacillati</taxon>
        <taxon>Bacillota</taxon>
        <taxon>Bacilli</taxon>
        <taxon>Bacillales</taxon>
        <taxon>Bacillaceae</taxon>
        <taxon>Oceanobacillus</taxon>
    </lineage>
</organism>
<dbReference type="Gene3D" id="3.40.630.30">
    <property type="match status" value="1"/>
</dbReference>
<protein>
    <submittedName>
        <fullName evidence="2">GNAT family N-acetyltransferase</fullName>
        <ecNumber evidence="2">2.3.-.-</ecNumber>
    </submittedName>
</protein>
<dbReference type="PANTHER" id="PTHR43415:SF3">
    <property type="entry name" value="GNAT-FAMILY ACETYLTRANSFERASE"/>
    <property type="match status" value="1"/>
</dbReference>
<dbReference type="Proteomes" id="UP001597221">
    <property type="component" value="Unassembled WGS sequence"/>
</dbReference>
<dbReference type="EC" id="2.3.-.-" evidence="2"/>
<gene>
    <name evidence="2" type="ORF">ACFSBH_15700</name>
</gene>
<dbReference type="Pfam" id="PF13302">
    <property type="entry name" value="Acetyltransf_3"/>
    <property type="match status" value="1"/>
</dbReference>
<dbReference type="PANTHER" id="PTHR43415">
    <property type="entry name" value="SPERMIDINE N(1)-ACETYLTRANSFERASE"/>
    <property type="match status" value="1"/>
</dbReference>
<keyword evidence="2" id="KW-0808">Transferase</keyword>
<feature type="domain" description="N-acetyltransferase" evidence="1">
    <location>
        <begin position="7"/>
        <end position="165"/>
    </location>
</feature>
<dbReference type="RefSeq" id="WP_251516853.1">
    <property type="nucleotide sequence ID" value="NZ_JAMBON010000042.1"/>
</dbReference>
<proteinExistence type="predicted"/>
<comment type="caution">
    <text evidence="2">The sequence shown here is derived from an EMBL/GenBank/DDBJ whole genome shotgun (WGS) entry which is preliminary data.</text>
</comment>
<reference evidence="3" key="1">
    <citation type="journal article" date="2019" name="Int. J. Syst. Evol. Microbiol.">
        <title>The Global Catalogue of Microorganisms (GCM) 10K type strain sequencing project: providing services to taxonomists for standard genome sequencing and annotation.</title>
        <authorList>
            <consortium name="The Broad Institute Genomics Platform"/>
            <consortium name="The Broad Institute Genome Sequencing Center for Infectious Disease"/>
            <person name="Wu L."/>
            <person name="Ma J."/>
        </authorList>
    </citation>
    <scope>NUCLEOTIDE SEQUENCE [LARGE SCALE GENOMIC DNA]</scope>
    <source>
        <strain evidence="3">CGMCC 1.12376</strain>
    </source>
</reference>
<evidence type="ECO:0000313" key="3">
    <source>
        <dbReference type="Proteomes" id="UP001597221"/>
    </source>
</evidence>
<keyword evidence="2" id="KW-0012">Acyltransferase</keyword>
<dbReference type="SUPFAM" id="SSF55729">
    <property type="entry name" value="Acyl-CoA N-acyltransferases (Nat)"/>
    <property type="match status" value="1"/>
</dbReference>
<dbReference type="EMBL" id="JBHUDE010000146">
    <property type="protein sequence ID" value="MFD1609059.1"/>
    <property type="molecule type" value="Genomic_DNA"/>
</dbReference>
<name>A0ABW4HTV6_9BACI</name>
<evidence type="ECO:0000313" key="2">
    <source>
        <dbReference type="EMBL" id="MFD1609059.1"/>
    </source>
</evidence>
<accession>A0ABW4HTV6</accession>
<dbReference type="InterPro" id="IPR016181">
    <property type="entry name" value="Acyl_CoA_acyltransferase"/>
</dbReference>
<sequence>MEILSSIILRPIRIEDYNYVLNWSRDEAFCLANDWEINRNEKDVYAWWVHCVTTDFKNFNRIGIEYEGRLIGYVDVVLINDVTAEIGIAIGERNLWGRGIGTSSILKLMEYASKELGIKIFKAETHEANTRSRSMLEKIGFREIDRDGTDNYLGLDSCLIRYKLHI</sequence>
<dbReference type="InterPro" id="IPR000182">
    <property type="entry name" value="GNAT_dom"/>
</dbReference>
<dbReference type="PROSITE" id="PS51186">
    <property type="entry name" value="GNAT"/>
    <property type="match status" value="1"/>
</dbReference>